<dbReference type="Gene3D" id="3.30.565.10">
    <property type="entry name" value="Histidine kinase-like ATPase, C-terminal domain"/>
    <property type="match status" value="1"/>
</dbReference>
<evidence type="ECO:0000313" key="4">
    <source>
        <dbReference type="EMBL" id="QIR14667.1"/>
    </source>
</evidence>
<dbReference type="SMART" id="SM00448">
    <property type="entry name" value="REC"/>
    <property type="match status" value="1"/>
</dbReference>
<reference evidence="4 5" key="1">
    <citation type="submission" date="2020-03" db="EMBL/GenBank/DDBJ databases">
        <title>Complete genome sequence of Shewanella sp.</title>
        <authorList>
            <person name="Kim Y.-S."/>
            <person name="Kim S.-J."/>
            <person name="Jung H.-K."/>
            <person name="Kim K.-H."/>
        </authorList>
    </citation>
    <scope>NUCLEOTIDE SEQUENCE [LARGE SCALE GENOMIC DNA]</scope>
    <source>
        <strain evidence="4 5">PN3F2</strain>
    </source>
</reference>
<dbReference type="Gene3D" id="3.40.50.2300">
    <property type="match status" value="1"/>
</dbReference>
<evidence type="ECO:0000313" key="5">
    <source>
        <dbReference type="Proteomes" id="UP000502608"/>
    </source>
</evidence>
<dbReference type="PANTHER" id="PTHR43156">
    <property type="entry name" value="STAGE II SPORULATION PROTEIN E-RELATED"/>
    <property type="match status" value="1"/>
</dbReference>
<name>A0A6G9QKT4_9GAMM</name>
<keyword evidence="1" id="KW-0378">Hydrolase</keyword>
<feature type="domain" description="Response regulatory" evidence="3">
    <location>
        <begin position="2"/>
        <end position="118"/>
    </location>
</feature>
<dbReference type="CDD" id="cd00156">
    <property type="entry name" value="REC"/>
    <property type="match status" value="1"/>
</dbReference>
<dbReference type="InterPro" id="IPR001932">
    <property type="entry name" value="PPM-type_phosphatase-like_dom"/>
</dbReference>
<dbReference type="Pfam" id="PF00072">
    <property type="entry name" value="Response_reg"/>
    <property type="match status" value="1"/>
</dbReference>
<dbReference type="CDD" id="cd16936">
    <property type="entry name" value="HATPase_RsbW-like"/>
    <property type="match status" value="1"/>
</dbReference>
<dbReference type="Proteomes" id="UP000502608">
    <property type="component" value="Chromosome"/>
</dbReference>
<evidence type="ECO:0000256" key="1">
    <source>
        <dbReference type="ARBA" id="ARBA00022801"/>
    </source>
</evidence>
<evidence type="ECO:0000259" key="3">
    <source>
        <dbReference type="PROSITE" id="PS50110"/>
    </source>
</evidence>
<accession>A0A6G9QKT4</accession>
<keyword evidence="2" id="KW-0597">Phosphoprotein</keyword>
<dbReference type="PROSITE" id="PS50110">
    <property type="entry name" value="RESPONSE_REGULATORY"/>
    <property type="match status" value="1"/>
</dbReference>
<dbReference type="InterPro" id="IPR036457">
    <property type="entry name" value="PPM-type-like_dom_sf"/>
</dbReference>
<evidence type="ECO:0000256" key="2">
    <source>
        <dbReference type="PROSITE-ProRule" id="PRU00169"/>
    </source>
</evidence>
<dbReference type="RefSeq" id="WP_167677655.1">
    <property type="nucleotide sequence ID" value="NZ_CP050313.1"/>
</dbReference>
<dbReference type="InterPro" id="IPR001789">
    <property type="entry name" value="Sig_transdc_resp-reg_receiver"/>
</dbReference>
<dbReference type="Pfam" id="PF13581">
    <property type="entry name" value="HATPase_c_2"/>
    <property type="match status" value="1"/>
</dbReference>
<feature type="modified residue" description="4-aspartylphosphate" evidence="2">
    <location>
        <position position="53"/>
    </location>
</feature>
<dbReference type="InterPro" id="IPR011006">
    <property type="entry name" value="CheY-like_superfamily"/>
</dbReference>
<proteinExistence type="predicted"/>
<dbReference type="InterPro" id="IPR052016">
    <property type="entry name" value="Bact_Sigma-Reg"/>
</dbReference>
<gene>
    <name evidence="4" type="ORF">HBH39_09365</name>
</gene>
<protein>
    <submittedName>
        <fullName evidence="4">SpoIIE family protein phosphatase</fullName>
    </submittedName>
</protein>
<dbReference type="Pfam" id="PF07228">
    <property type="entry name" value="SpoIIE"/>
    <property type="match status" value="1"/>
</dbReference>
<sequence length="549" mass="61536">MSVLIIEDSPVFGLMYKKFFKGKGISIVICQSLEKAKQEIENPQYNFELVLLDNHLPDGKGIEILSDLKSKLPLVAIIMVSANSETDFFVEAFKQGIDDIALKPIDMELLWLKMKKSFHQRYLEILNNNQREALNIWRDSQLQEQALAKHLIGAMHGKIHSDISAINYWVKPSSLFSGDSIIHCDGPDGSHYVMLADAMGHGLAATVSLMPMMQAFGAMADKGLPLCNIVFELNSKLNHLLTEDRFVAVVIIHLQLINKTIEVWNGGMPPVIIVDDQYKIIKQVKSANMALGVLSDNLISVSTEKLDLVDNQRLLLFSDGAIETPSIEGNMLSVDDLVSLVKSSEEPLEAVKLHFNDKCESPPDDISIVVIDTHDILQTLIKDDEVIYTQESAFIIEHTLQGKSMDLLDVPSHLCELLSKQLPLSLVSKVFTVLTELYLNAFEHGILELKSEIKSEENGFLNFYEQKQERTNHLSNTNKIKLKIQWQSNTQRLEIYIEDSGHGFFNKDIEPSALFKSYGRGLSLIENIADSLEIIPPGNATRVVLVGKI</sequence>
<dbReference type="GO" id="GO:0016791">
    <property type="term" value="F:phosphatase activity"/>
    <property type="evidence" value="ECO:0007669"/>
    <property type="project" value="TreeGrafter"/>
</dbReference>
<dbReference type="Gene3D" id="3.60.40.10">
    <property type="entry name" value="PPM-type phosphatase domain"/>
    <property type="match status" value="1"/>
</dbReference>
<dbReference type="InterPro" id="IPR036890">
    <property type="entry name" value="HATPase_C_sf"/>
</dbReference>
<dbReference type="SMART" id="SM00331">
    <property type="entry name" value="PP2C_SIG"/>
    <property type="match status" value="1"/>
</dbReference>
<dbReference type="InterPro" id="IPR003594">
    <property type="entry name" value="HATPase_dom"/>
</dbReference>
<dbReference type="AlphaFoldDB" id="A0A6G9QKT4"/>
<dbReference type="SUPFAM" id="SSF52172">
    <property type="entry name" value="CheY-like"/>
    <property type="match status" value="1"/>
</dbReference>
<dbReference type="KEGG" id="saes:HBH39_09365"/>
<keyword evidence="5" id="KW-1185">Reference proteome</keyword>
<dbReference type="PANTHER" id="PTHR43156:SF2">
    <property type="entry name" value="STAGE II SPORULATION PROTEIN E"/>
    <property type="match status" value="1"/>
</dbReference>
<organism evidence="4 5">
    <name type="scientific">Shewanella aestuarii</name>
    <dbReference type="NCBI Taxonomy" id="1028752"/>
    <lineage>
        <taxon>Bacteria</taxon>
        <taxon>Pseudomonadati</taxon>
        <taxon>Pseudomonadota</taxon>
        <taxon>Gammaproteobacteria</taxon>
        <taxon>Alteromonadales</taxon>
        <taxon>Shewanellaceae</taxon>
        <taxon>Shewanella</taxon>
    </lineage>
</organism>
<dbReference type="GO" id="GO:0000160">
    <property type="term" value="P:phosphorelay signal transduction system"/>
    <property type="evidence" value="ECO:0007669"/>
    <property type="project" value="InterPro"/>
</dbReference>
<dbReference type="SUPFAM" id="SSF81606">
    <property type="entry name" value="PP2C-like"/>
    <property type="match status" value="1"/>
</dbReference>
<dbReference type="EMBL" id="CP050313">
    <property type="protein sequence ID" value="QIR14667.1"/>
    <property type="molecule type" value="Genomic_DNA"/>
</dbReference>